<evidence type="ECO:0000259" key="10">
    <source>
        <dbReference type="PROSITE" id="PS51371"/>
    </source>
</evidence>
<proteinExistence type="predicted"/>
<evidence type="ECO:0000313" key="13">
    <source>
        <dbReference type="EMBL" id="CAH9065217.1"/>
    </source>
</evidence>
<dbReference type="InterPro" id="IPR000644">
    <property type="entry name" value="CBS_dom"/>
</dbReference>
<keyword evidence="14" id="KW-1185">Reference proteome</keyword>
<feature type="domain" description="CBS" evidence="10">
    <location>
        <begin position="290"/>
        <end position="348"/>
    </location>
</feature>
<evidence type="ECO:0000313" key="15">
    <source>
        <dbReference type="Proteomes" id="UP001152485"/>
    </source>
</evidence>
<evidence type="ECO:0000256" key="3">
    <source>
        <dbReference type="ARBA" id="ARBA00022737"/>
    </source>
</evidence>
<feature type="transmembrane region" description="Helical" evidence="9">
    <location>
        <begin position="31"/>
        <end position="63"/>
    </location>
</feature>
<dbReference type="SUPFAM" id="SSF54631">
    <property type="entry name" value="CBS-domain pair"/>
    <property type="match status" value="1"/>
</dbReference>
<dbReference type="GO" id="GO:0005886">
    <property type="term" value="C:plasma membrane"/>
    <property type="evidence" value="ECO:0007669"/>
    <property type="project" value="TreeGrafter"/>
</dbReference>
<dbReference type="Pfam" id="PF00571">
    <property type="entry name" value="CBS"/>
    <property type="match status" value="1"/>
</dbReference>
<dbReference type="Gene3D" id="3.10.580.10">
    <property type="entry name" value="CBS-domain"/>
    <property type="match status" value="1"/>
</dbReference>
<dbReference type="PROSITE" id="PS51371">
    <property type="entry name" value="CBS"/>
    <property type="match status" value="1"/>
</dbReference>
<dbReference type="PANTHER" id="PTHR22777:SF4">
    <property type="entry name" value="UPF0053 PROTEIN SLL1254"/>
    <property type="match status" value="1"/>
</dbReference>
<dbReference type="InterPro" id="IPR002550">
    <property type="entry name" value="CNNM"/>
</dbReference>
<evidence type="ECO:0000259" key="11">
    <source>
        <dbReference type="PROSITE" id="PS51846"/>
    </source>
</evidence>
<dbReference type="Proteomes" id="UP001152485">
    <property type="component" value="Unassembled WGS sequence"/>
</dbReference>
<accession>A0A9W4R0Z3</accession>
<evidence type="ECO:0000313" key="14">
    <source>
        <dbReference type="Proteomes" id="UP001152467"/>
    </source>
</evidence>
<dbReference type="SMART" id="SM00116">
    <property type="entry name" value="CBS"/>
    <property type="match status" value="1"/>
</dbReference>
<evidence type="ECO:0008006" key="16">
    <source>
        <dbReference type="Google" id="ProtNLM"/>
    </source>
</evidence>
<keyword evidence="3" id="KW-0677">Repeat</keyword>
<feature type="transmembrane region" description="Helical" evidence="9">
    <location>
        <begin position="142"/>
        <end position="161"/>
    </location>
</feature>
<evidence type="ECO:0000256" key="5">
    <source>
        <dbReference type="ARBA" id="ARBA00023122"/>
    </source>
</evidence>
<protein>
    <recommendedName>
        <fullName evidence="16">Hemolysin</fullName>
    </recommendedName>
</protein>
<evidence type="ECO:0000256" key="8">
    <source>
        <dbReference type="PROSITE-ProRule" id="PRU01193"/>
    </source>
</evidence>
<evidence type="ECO:0000256" key="9">
    <source>
        <dbReference type="SAM" id="Phobius"/>
    </source>
</evidence>
<keyword evidence="4 8" id="KW-1133">Transmembrane helix</keyword>
<dbReference type="InterPro" id="IPR046342">
    <property type="entry name" value="CBS_dom_sf"/>
</dbReference>
<feature type="transmembrane region" description="Helical" evidence="9">
    <location>
        <begin position="109"/>
        <end position="130"/>
    </location>
</feature>
<evidence type="ECO:0000256" key="2">
    <source>
        <dbReference type="ARBA" id="ARBA00022692"/>
    </source>
</evidence>
<evidence type="ECO:0000256" key="1">
    <source>
        <dbReference type="ARBA" id="ARBA00004141"/>
    </source>
</evidence>
<evidence type="ECO:0000313" key="12">
    <source>
        <dbReference type="EMBL" id="CAH9063138.1"/>
    </source>
</evidence>
<dbReference type="Pfam" id="PF01595">
    <property type="entry name" value="CNNM"/>
    <property type="match status" value="1"/>
</dbReference>
<name>A0A9W4R0Z3_9GAMM</name>
<feature type="domain" description="CNNM transmembrane" evidence="11">
    <location>
        <begin position="24"/>
        <end position="206"/>
    </location>
</feature>
<keyword evidence="5 7" id="KW-0129">CBS domain</keyword>
<evidence type="ECO:0000256" key="7">
    <source>
        <dbReference type="PROSITE-ProRule" id="PRU00703"/>
    </source>
</evidence>
<dbReference type="AlphaFoldDB" id="A0A9W4R0Z3"/>
<sequence>MTQYSIYIGHVSKVAISVDSLLSKEFRLFLLVTYMVLAIGISFLCSVMEAVLLSITPSYVAVLKKDKPKLAKRVQQLKGSVDKPLAAILTLNTVAHTAGAAGVGAQAAVVFSDTAVGIASAIMTLLVLVLSEIIPKTLGATYWRALTPVVAGALVWLVRILKPFVLLSDMLTRLMGKKESEAHYIRQEIEAMAEIGSEAGALQQEETETIRSLLRFRHAKLEHVMTPRTVLFKVHKDLTVNAYLSEHGSVAFSRILVFDKNSDDIVGFVHKNDIMLAYHRLGEDYKIGKLVRSLYTVPETLDAPSLFQTLLEKRIHIALVIDEYGDIQGIVTLEDMLESLMGMDIIDEREQSTNMQQAAKRKWRERVDAHSHLIETDKEDN</sequence>
<dbReference type="Proteomes" id="UP001152467">
    <property type="component" value="Unassembled WGS sequence"/>
</dbReference>
<dbReference type="PROSITE" id="PS51846">
    <property type="entry name" value="CNNM"/>
    <property type="match status" value="1"/>
</dbReference>
<comment type="caution">
    <text evidence="12">The sequence shown here is derived from an EMBL/GenBank/DDBJ whole genome shotgun (WGS) entry which is preliminary data.</text>
</comment>
<reference evidence="12 15" key="1">
    <citation type="submission" date="2022-07" db="EMBL/GenBank/DDBJ databases">
        <authorList>
            <person name="Criscuolo A."/>
        </authorList>
    </citation>
    <scope>NUCLEOTIDE SEQUENCE</scope>
    <source>
        <strain evidence="15">CIP 111951</strain>
        <strain evidence="12">CIP111854</strain>
        <strain evidence="13">CIP111951</strain>
    </source>
</reference>
<comment type="subcellular location">
    <subcellularLocation>
        <location evidence="1">Membrane</location>
        <topology evidence="1">Multi-pass membrane protein</topology>
    </subcellularLocation>
</comment>
<keyword evidence="2 8" id="KW-0812">Transmembrane</keyword>
<gene>
    <name evidence="12" type="ORF">PSECIP111854_03164</name>
    <name evidence="13" type="ORF">PSECIP111951_03310</name>
</gene>
<organism evidence="12 14">
    <name type="scientific">Pseudoalteromonas holothuriae</name>
    <dbReference type="NCBI Taxonomy" id="2963714"/>
    <lineage>
        <taxon>Bacteria</taxon>
        <taxon>Pseudomonadati</taxon>
        <taxon>Pseudomonadota</taxon>
        <taxon>Gammaproteobacteria</taxon>
        <taxon>Alteromonadales</taxon>
        <taxon>Pseudoalteromonadaceae</taxon>
        <taxon>Pseudoalteromonas</taxon>
    </lineage>
</organism>
<dbReference type="EMBL" id="CAMAPC010000015">
    <property type="protein sequence ID" value="CAH9063138.1"/>
    <property type="molecule type" value="Genomic_DNA"/>
</dbReference>
<dbReference type="InterPro" id="IPR044751">
    <property type="entry name" value="Ion_transp-like_CBS"/>
</dbReference>
<dbReference type="PANTHER" id="PTHR22777">
    <property type="entry name" value="HEMOLYSIN-RELATED"/>
    <property type="match status" value="1"/>
</dbReference>
<dbReference type="EMBL" id="CAMAPD010000018">
    <property type="protein sequence ID" value="CAH9065217.1"/>
    <property type="molecule type" value="Genomic_DNA"/>
</dbReference>
<evidence type="ECO:0000256" key="4">
    <source>
        <dbReference type="ARBA" id="ARBA00022989"/>
    </source>
</evidence>
<evidence type="ECO:0000256" key="6">
    <source>
        <dbReference type="ARBA" id="ARBA00023136"/>
    </source>
</evidence>
<dbReference type="CDD" id="cd04590">
    <property type="entry name" value="CBS_pair_CorC_HlyC_assoc"/>
    <property type="match status" value="1"/>
</dbReference>
<keyword evidence="6 8" id="KW-0472">Membrane</keyword>